<comment type="caution">
    <text evidence="1">The sequence shown here is derived from an EMBL/GenBank/DDBJ whole genome shotgun (WGS) entry which is preliminary data.</text>
</comment>
<protein>
    <submittedName>
        <fullName evidence="1">PhoX family phosphatase</fullName>
    </submittedName>
</protein>
<evidence type="ECO:0000313" key="1">
    <source>
        <dbReference type="EMBL" id="RTR23756.1"/>
    </source>
</evidence>
<dbReference type="PANTHER" id="PTHR35399">
    <property type="entry name" value="SLR8030 PROTEIN"/>
    <property type="match status" value="1"/>
</dbReference>
<dbReference type="OrthoDB" id="9801383at2"/>
<dbReference type="InterPro" id="IPR008557">
    <property type="entry name" value="PhoX"/>
</dbReference>
<dbReference type="PANTHER" id="PTHR35399:SF2">
    <property type="entry name" value="DUF839 DOMAIN-CONTAINING PROTEIN"/>
    <property type="match status" value="1"/>
</dbReference>
<dbReference type="EMBL" id="RXMA01000002">
    <property type="protein sequence ID" value="RTR23756.1"/>
    <property type="molecule type" value="Genomic_DNA"/>
</dbReference>
<dbReference type="SUPFAM" id="SSF63829">
    <property type="entry name" value="Calcium-dependent phosphotriesterase"/>
    <property type="match status" value="1"/>
</dbReference>
<dbReference type="RefSeq" id="WP_126612455.1">
    <property type="nucleotide sequence ID" value="NZ_JBHUCY010000010.1"/>
</dbReference>
<reference evidence="1 2" key="1">
    <citation type="submission" date="2018-12" db="EMBL/GenBank/DDBJ databases">
        <authorList>
            <person name="Yang Y."/>
        </authorList>
    </citation>
    <scope>NUCLEOTIDE SEQUENCE [LARGE SCALE GENOMIC DNA]</scope>
    <source>
        <strain evidence="1 2">L-25-5w-1</strain>
    </source>
</reference>
<gene>
    <name evidence="1" type="ORF">EJ903_04365</name>
</gene>
<name>A0A431VN24_9PROT</name>
<dbReference type="Pfam" id="PF05787">
    <property type="entry name" value="PhoX"/>
    <property type="match status" value="1"/>
</dbReference>
<accession>A0A431VN24</accession>
<keyword evidence="2" id="KW-1185">Reference proteome</keyword>
<dbReference type="AlphaFoldDB" id="A0A431VN24"/>
<proteinExistence type="predicted"/>
<organism evidence="1 2">
    <name type="scientific">Azospirillum griseum</name>
    <dbReference type="NCBI Taxonomy" id="2496639"/>
    <lineage>
        <taxon>Bacteria</taxon>
        <taxon>Pseudomonadati</taxon>
        <taxon>Pseudomonadota</taxon>
        <taxon>Alphaproteobacteria</taxon>
        <taxon>Rhodospirillales</taxon>
        <taxon>Azospirillaceae</taxon>
        <taxon>Azospirillum</taxon>
    </lineage>
</organism>
<evidence type="ECO:0000313" key="2">
    <source>
        <dbReference type="Proteomes" id="UP000277007"/>
    </source>
</evidence>
<sequence>MNGEETTRKGTKYLTFDSQEDIGINPTSNPTLGDVLNERIGRRGLIGGMLASSALSALVGPVALFGGSAEAEAATPKAAAGSAPSFRFEEIAHGVDETHHVAPGYDVNVLIRWGDPVLPGAPAFDPMKQTAAAQATQFGYNNDFNGFAPLPLGSKSADHGLLCTNHEYTDEEVMFPGLNGEQQKANFARMTKDLADIEIAAHGGSVVEVRKVKGKWTYDPTSKYNRRITGETECRITGPAAGHPLMRTAADPTGTVVRGMLNNCAGGMTPWGTWLSAEENINGYFWGKLADDHKNAAAFKRYGIPGGWYNWGAYHDRFDVTKEANEANRFGWIVEIDPYNPTSAPRKRTALGRFKHEACNVVVMKDRTVVAYMGDDERFEYVYKFVAAKKYDPANRAANLGILDEGTLYAGKFGADGSVTWMPLVQGQNGLTAEKGFPDQATVLINARLAADILGATKMDRPEDVEINLKKDTVYVVLTNNNKRKPEQVDAANPRAVNEWGQILEITPNDGDHTATKATWKMLLRGGNPKDAKVGGQYHADTSANGWFACPDNVAVDNHGRLWVGTDQGENWAKASGTADGIWAVETDGELRGLSRMFYRNPVGAEICGPFFTPDDKALFISVQHPATDGVDQYKPFGKLSTFEEPATRWPDFKPGMPPRPSVIVITKKDGGVLGL</sequence>
<dbReference type="Proteomes" id="UP000277007">
    <property type="component" value="Unassembled WGS sequence"/>
</dbReference>